<proteinExistence type="predicted"/>
<organism evidence="2 3">
    <name type="scientific">Taenia crassiceps</name>
    <dbReference type="NCBI Taxonomy" id="6207"/>
    <lineage>
        <taxon>Eukaryota</taxon>
        <taxon>Metazoa</taxon>
        <taxon>Spiralia</taxon>
        <taxon>Lophotrochozoa</taxon>
        <taxon>Platyhelminthes</taxon>
        <taxon>Cestoda</taxon>
        <taxon>Eucestoda</taxon>
        <taxon>Cyclophyllidea</taxon>
        <taxon>Taeniidae</taxon>
        <taxon>Taenia</taxon>
    </lineage>
</organism>
<evidence type="ECO:0000256" key="1">
    <source>
        <dbReference type="SAM" id="MobiDB-lite"/>
    </source>
</evidence>
<keyword evidence="3" id="KW-1185">Reference proteome</keyword>
<reference evidence="2 3" key="1">
    <citation type="journal article" date="2022" name="Front. Cell. Infect. Microbiol.">
        <title>The Genomes of Two Strains of Taenia crassiceps the Animal Model for the Study of Human Cysticercosis.</title>
        <authorList>
            <person name="Bobes R.J."/>
            <person name="Estrada K."/>
            <person name="Rios-Valencia D.G."/>
            <person name="Calderon-Gallegos A."/>
            <person name="de la Torre P."/>
            <person name="Carrero J.C."/>
            <person name="Sanchez-Flores A."/>
            <person name="Laclette J.P."/>
        </authorList>
    </citation>
    <scope>NUCLEOTIDE SEQUENCE [LARGE SCALE GENOMIC DNA]</scope>
    <source>
        <strain evidence="2">WFUcys</strain>
    </source>
</reference>
<gene>
    <name evidence="2" type="ORF">TcWFU_002737</name>
</gene>
<protein>
    <submittedName>
        <fullName evidence="2">Uncharacterized protein</fullName>
    </submittedName>
</protein>
<feature type="compositionally biased region" description="Basic and acidic residues" evidence="1">
    <location>
        <begin position="54"/>
        <end position="69"/>
    </location>
</feature>
<sequence>MVLIKPIKPASQLKMEAAATPKHTLLSLVQRKQSMHHGEGDLSPLDTIRMRLREQRKQSGDTSEIRTPTDKPMLTPSSVEGEREEVFQYKDGAKDKFFGNFEEETDHRREERDLIEISLKIRSKQCT</sequence>
<feature type="region of interest" description="Disordered" evidence="1">
    <location>
        <begin position="54"/>
        <end position="81"/>
    </location>
</feature>
<comment type="caution">
    <text evidence="2">The sequence shown here is derived from an EMBL/GenBank/DDBJ whole genome shotgun (WGS) entry which is preliminary data.</text>
</comment>
<evidence type="ECO:0000313" key="3">
    <source>
        <dbReference type="Proteomes" id="UP001651158"/>
    </source>
</evidence>
<name>A0ABR4QD78_9CEST</name>
<dbReference type="Proteomes" id="UP001651158">
    <property type="component" value="Unassembled WGS sequence"/>
</dbReference>
<accession>A0ABR4QD78</accession>
<evidence type="ECO:0000313" key="2">
    <source>
        <dbReference type="EMBL" id="KAL5107486.1"/>
    </source>
</evidence>
<dbReference type="EMBL" id="JAKROA010000004">
    <property type="protein sequence ID" value="KAL5107486.1"/>
    <property type="molecule type" value="Genomic_DNA"/>
</dbReference>